<evidence type="ECO:0000313" key="3">
    <source>
        <dbReference type="EMBL" id="SVB52884.1"/>
    </source>
</evidence>
<feature type="coiled-coil region" evidence="1">
    <location>
        <begin position="98"/>
        <end position="129"/>
    </location>
</feature>
<proteinExistence type="predicted"/>
<sequence length="323" mass="37161">MLNSLFATMNPDDMKHLIPGFIAVLLALLSGSEGFAATTGISSEQAHSMKEEYQVVRRMRHQLRYLLERQKNENMLQEGEDVFQDLQQMEQWLEQMKQGAGDEELKELLDMLENLENRLSQSLEAQEEAGRWLGSRMTEDGQTQIPLASLMNTLRDLIRNRQFDQAQDLLDQLQSALTQQQQALEQALASENLDRFSQSSRQMRQMMSWTQQALSQETMVQNLLQPHTSLKQIPGAPGRKAESLQRQISELIRQVQSGLRQLPDSTLLNMQMSLRELKISRKHSQNTENRLAQSLPMPAFKSSRNTRNSLERLNQNLGQLQEQ</sequence>
<accession>A0A382ERU8</accession>
<keyword evidence="1" id="KW-0175">Coiled coil</keyword>
<reference evidence="3" key="1">
    <citation type="submission" date="2018-05" db="EMBL/GenBank/DDBJ databases">
        <authorList>
            <person name="Lanie J.A."/>
            <person name="Ng W.-L."/>
            <person name="Kazmierczak K.M."/>
            <person name="Andrzejewski T.M."/>
            <person name="Davidsen T.M."/>
            <person name="Wayne K.J."/>
            <person name="Tettelin H."/>
            <person name="Glass J.I."/>
            <person name="Rusch D."/>
            <person name="Podicherti R."/>
            <person name="Tsui H.-C.T."/>
            <person name="Winkler M.E."/>
        </authorList>
    </citation>
    <scope>NUCLEOTIDE SEQUENCE</scope>
</reference>
<evidence type="ECO:0000256" key="2">
    <source>
        <dbReference type="SAM" id="MobiDB-lite"/>
    </source>
</evidence>
<feature type="non-terminal residue" evidence="3">
    <location>
        <position position="323"/>
    </location>
</feature>
<name>A0A382ERU8_9ZZZZ</name>
<dbReference type="AlphaFoldDB" id="A0A382ERU8"/>
<organism evidence="3">
    <name type="scientific">marine metagenome</name>
    <dbReference type="NCBI Taxonomy" id="408172"/>
    <lineage>
        <taxon>unclassified sequences</taxon>
        <taxon>metagenomes</taxon>
        <taxon>ecological metagenomes</taxon>
    </lineage>
</organism>
<feature type="coiled-coil region" evidence="1">
    <location>
        <begin position="163"/>
        <end position="190"/>
    </location>
</feature>
<dbReference type="EMBL" id="UINC01045750">
    <property type="protein sequence ID" value="SVB52884.1"/>
    <property type="molecule type" value="Genomic_DNA"/>
</dbReference>
<evidence type="ECO:0000256" key="1">
    <source>
        <dbReference type="SAM" id="Coils"/>
    </source>
</evidence>
<feature type="region of interest" description="Disordered" evidence="2">
    <location>
        <begin position="282"/>
        <end position="308"/>
    </location>
</feature>
<gene>
    <name evidence="3" type="ORF">METZ01_LOCUS205738</name>
</gene>
<protein>
    <submittedName>
        <fullName evidence="3">Uncharacterized protein</fullName>
    </submittedName>
</protein>